<dbReference type="InterPro" id="IPR036942">
    <property type="entry name" value="Beta-barrel_TonB_sf"/>
</dbReference>
<dbReference type="SUPFAM" id="SSF56935">
    <property type="entry name" value="Porins"/>
    <property type="match status" value="1"/>
</dbReference>
<evidence type="ECO:0000256" key="5">
    <source>
        <dbReference type="ARBA" id="ARBA00023136"/>
    </source>
</evidence>
<evidence type="ECO:0000256" key="6">
    <source>
        <dbReference type="ARBA" id="ARBA00023237"/>
    </source>
</evidence>
<comment type="caution">
    <text evidence="7">The sequence shown here is derived from an EMBL/GenBank/DDBJ whole genome shotgun (WGS) entry which is preliminary data.</text>
</comment>
<evidence type="ECO:0000313" key="8">
    <source>
        <dbReference type="Proteomes" id="UP000074072"/>
    </source>
</evidence>
<keyword evidence="5" id="KW-0472">Membrane</keyword>
<keyword evidence="4" id="KW-0812">Transmembrane</keyword>
<dbReference type="AlphaFoldDB" id="A0A147J054"/>
<comment type="subcellular location">
    <subcellularLocation>
        <location evidence="1">Cell outer membrane</location>
        <topology evidence="1">Multi-pass membrane protein</topology>
    </subcellularLocation>
</comment>
<dbReference type="EMBL" id="LDTE01000030">
    <property type="protein sequence ID" value="KTW01315.1"/>
    <property type="molecule type" value="Genomic_DNA"/>
</dbReference>
<evidence type="ECO:0000256" key="4">
    <source>
        <dbReference type="ARBA" id="ARBA00022692"/>
    </source>
</evidence>
<dbReference type="GO" id="GO:0015344">
    <property type="term" value="F:siderophore uptake transmembrane transporter activity"/>
    <property type="evidence" value="ECO:0007669"/>
    <property type="project" value="TreeGrafter"/>
</dbReference>
<dbReference type="Gene3D" id="2.40.170.20">
    <property type="entry name" value="TonB-dependent receptor, beta-barrel domain"/>
    <property type="match status" value="1"/>
</dbReference>
<name>A0A147J054_9SPHN</name>
<keyword evidence="3" id="KW-1134">Transmembrane beta strand</keyword>
<protein>
    <submittedName>
        <fullName evidence="7">Uncharacterized protein</fullName>
    </submittedName>
</protein>
<evidence type="ECO:0000256" key="3">
    <source>
        <dbReference type="ARBA" id="ARBA00022452"/>
    </source>
</evidence>
<dbReference type="PANTHER" id="PTHR32552:SF82">
    <property type="entry name" value="FCUA PROTEIN"/>
    <property type="match status" value="1"/>
</dbReference>
<organism evidence="7 8">
    <name type="scientific">Sphingomonas sanguinis</name>
    <dbReference type="NCBI Taxonomy" id="33051"/>
    <lineage>
        <taxon>Bacteria</taxon>
        <taxon>Pseudomonadati</taxon>
        <taxon>Pseudomonadota</taxon>
        <taxon>Alphaproteobacteria</taxon>
        <taxon>Sphingomonadales</taxon>
        <taxon>Sphingomonadaceae</taxon>
        <taxon>Sphingomonas</taxon>
    </lineage>
</organism>
<evidence type="ECO:0000256" key="1">
    <source>
        <dbReference type="ARBA" id="ARBA00004571"/>
    </source>
</evidence>
<dbReference type="PATRIC" id="fig|33051.4.peg.1899"/>
<dbReference type="InterPro" id="IPR039426">
    <property type="entry name" value="TonB-dep_rcpt-like"/>
</dbReference>
<keyword evidence="6" id="KW-0998">Cell outer membrane</keyword>
<gene>
    <name evidence="7" type="ORF">SB4_06155</name>
</gene>
<dbReference type="PANTHER" id="PTHR32552">
    <property type="entry name" value="FERRICHROME IRON RECEPTOR-RELATED"/>
    <property type="match status" value="1"/>
</dbReference>
<reference evidence="7 8" key="1">
    <citation type="journal article" date="2016" name="Front. Microbiol.">
        <title>Genomic Resource of Rice Seed Associated Bacteria.</title>
        <authorList>
            <person name="Midha S."/>
            <person name="Bansal K."/>
            <person name="Sharma S."/>
            <person name="Kumar N."/>
            <person name="Patil P.P."/>
            <person name="Chaudhry V."/>
            <person name="Patil P.B."/>
        </authorList>
    </citation>
    <scope>NUCLEOTIDE SEQUENCE [LARGE SCALE GENOMIC DNA]</scope>
    <source>
        <strain evidence="7 8">SB4</strain>
    </source>
</reference>
<dbReference type="GO" id="GO:0009279">
    <property type="term" value="C:cell outer membrane"/>
    <property type="evidence" value="ECO:0007669"/>
    <property type="project" value="UniProtKB-SubCell"/>
</dbReference>
<evidence type="ECO:0000313" key="7">
    <source>
        <dbReference type="EMBL" id="KTW01315.1"/>
    </source>
</evidence>
<sequence>MRQAEDAFGTTIGRETIGIYGAGSVRGFSPIAAGNARIDGLYYDLTAAPNERIRRSTSIKVGLSAQGYLFPAPTGVVDYALRRPGAEALLSITVGLNSLGDKSLEFDAELPLVGDTLSLGAGLGLYDHVFNNGATSRQHVEGLILRWRPRPGIELLPFWGRSYIADSEIGPLLTTAGPYLPPRIKRGVLYGPAWADYSGPSETAGITGSAALAGGWKIEGGLFRSLSASKEDIFTFLDEVTPDGRARYIAFSDPPYRRVSVSGELRVTRTIADGPRVHNISLSARGRARDERVGGSAFLDFGDVRLGDPLDFPEPPISYGSYSRDRVRQWFGGVAYTGRWRGVGELSAGLSKTDYNKRFRRPDQPVIATQDRPWLYNVAGAIYAGERVAFYAGYTRGLEETGLPPQNATNRNQPLPAILTSQRDAGVRWTIVGDVKLVAGVFDVRKPYLSLDSSGLFTRLGDTRNRGIEASLSGTPLRGLSVALGGVFLDPQVTGEARTSGQTGKRPVGVPLRSVDLNLDWRLPGFEALSIDLGVGHQGRVASTVDNDLFIPARTVMDIGSRYRFMIGKNRATLRVSVSNIFNVYAWDYYGPSTFDYVPQRLATAYLAVDL</sequence>
<proteinExistence type="predicted"/>
<evidence type="ECO:0000256" key="2">
    <source>
        <dbReference type="ARBA" id="ARBA00022448"/>
    </source>
</evidence>
<keyword evidence="2" id="KW-0813">Transport</keyword>
<dbReference type="Proteomes" id="UP000074072">
    <property type="component" value="Unassembled WGS sequence"/>
</dbReference>
<accession>A0A147J054</accession>